<dbReference type="GO" id="GO:0005737">
    <property type="term" value="C:cytoplasm"/>
    <property type="evidence" value="ECO:0007669"/>
    <property type="project" value="UniProtKB-SubCell"/>
</dbReference>
<dbReference type="GO" id="GO:0006282">
    <property type="term" value="P:regulation of DNA repair"/>
    <property type="evidence" value="ECO:0007669"/>
    <property type="project" value="UniProtKB-UniRule"/>
</dbReference>
<dbReference type="RefSeq" id="WP_201648160.1">
    <property type="nucleotide sequence ID" value="NZ_CP068053.1"/>
</dbReference>
<comment type="subcellular location">
    <subcellularLocation>
        <location evidence="1 5">Cytoplasm</location>
    </subcellularLocation>
</comment>
<dbReference type="HAMAP" id="MF_01114">
    <property type="entry name" value="RecX"/>
    <property type="match status" value="1"/>
</dbReference>
<comment type="similarity">
    <text evidence="2 5">Belongs to the RecX family.</text>
</comment>
<evidence type="ECO:0000256" key="5">
    <source>
        <dbReference type="HAMAP-Rule" id="MF_01114"/>
    </source>
</evidence>
<dbReference type="Gene3D" id="1.10.10.10">
    <property type="entry name" value="Winged helix-like DNA-binding domain superfamily/Winged helix DNA-binding domain"/>
    <property type="match status" value="4"/>
</dbReference>
<evidence type="ECO:0000259" key="8">
    <source>
        <dbReference type="Pfam" id="PF21982"/>
    </source>
</evidence>
<dbReference type="PANTHER" id="PTHR33602:SF1">
    <property type="entry name" value="REGULATORY PROTEIN RECX FAMILY PROTEIN"/>
    <property type="match status" value="1"/>
</dbReference>
<dbReference type="Pfam" id="PF02631">
    <property type="entry name" value="RecX_HTH2"/>
    <property type="match status" value="1"/>
</dbReference>
<dbReference type="Pfam" id="PF21982">
    <property type="entry name" value="RecX_HTH1"/>
    <property type="match status" value="1"/>
</dbReference>
<dbReference type="NCBIfam" id="NF010733">
    <property type="entry name" value="PRK14135.1"/>
    <property type="match status" value="1"/>
</dbReference>
<accession>A0A974NQJ4</accession>
<dbReference type="InterPro" id="IPR003783">
    <property type="entry name" value="Regulatory_RecX"/>
</dbReference>
<dbReference type="AlphaFoldDB" id="A0A974NQJ4"/>
<evidence type="ECO:0000313" key="9">
    <source>
        <dbReference type="EMBL" id="QQT02286.1"/>
    </source>
</evidence>
<proteinExistence type="inferred from homology"/>
<evidence type="ECO:0000256" key="2">
    <source>
        <dbReference type="ARBA" id="ARBA00009695"/>
    </source>
</evidence>
<evidence type="ECO:0000256" key="3">
    <source>
        <dbReference type="ARBA" id="ARBA00018111"/>
    </source>
</evidence>
<sequence length="266" mass="31764">MAVISRISVQKKRLDRYNIFIADKYAFSVDEEVLIKFDLKKGKELDEFDLADIQMHDDIQKAFTQSLHYLSHRMRSESEVRMYLRKKEVDDAIIQEAIHKLYHYKYLDDLEFARAFVRTHANGGNKGPIVIRQELKEKGISEKLIEKAILEYPIDLQIEHAKQQAEKSIKKEKNLSERSLQQKLDQVLMRKGYPRDIIVAALQEVTVEKDSEEEWNSLIYHGEKLERRYKAYQGFEYEQKMKQALFRKGFPMELISRYLDRDEYFE</sequence>
<feature type="domain" description="RecX first three-helical" evidence="8">
    <location>
        <begin position="62"/>
        <end position="101"/>
    </location>
</feature>
<name>A0A974NQJ4_PERPY</name>
<dbReference type="InterPro" id="IPR053926">
    <property type="entry name" value="RecX_HTH_1st"/>
</dbReference>
<keyword evidence="4 5" id="KW-0963">Cytoplasm</keyword>
<evidence type="ECO:0000259" key="7">
    <source>
        <dbReference type="Pfam" id="PF21981"/>
    </source>
</evidence>
<feature type="domain" description="RecX third three-helical" evidence="7">
    <location>
        <begin position="212"/>
        <end position="259"/>
    </location>
</feature>
<dbReference type="KEGG" id="ppsr:I6J18_10895"/>
<dbReference type="PANTHER" id="PTHR33602">
    <property type="entry name" value="REGULATORY PROTEIN RECX FAMILY PROTEIN"/>
    <property type="match status" value="1"/>
</dbReference>
<keyword evidence="10" id="KW-1185">Reference proteome</keyword>
<dbReference type="Pfam" id="PF21981">
    <property type="entry name" value="RecX_HTH3"/>
    <property type="match status" value="2"/>
</dbReference>
<gene>
    <name evidence="5 9" type="primary">recX</name>
    <name evidence="9" type="ORF">I6J18_10895</name>
</gene>
<comment type="function">
    <text evidence="5">Modulates RecA activity.</text>
</comment>
<dbReference type="InterPro" id="IPR036388">
    <property type="entry name" value="WH-like_DNA-bd_sf"/>
</dbReference>
<feature type="domain" description="RecX third three-helical" evidence="7">
    <location>
        <begin position="157"/>
        <end position="202"/>
    </location>
</feature>
<evidence type="ECO:0000256" key="4">
    <source>
        <dbReference type="ARBA" id="ARBA00022490"/>
    </source>
</evidence>
<protein>
    <recommendedName>
        <fullName evidence="3 5">Regulatory protein RecX</fullName>
    </recommendedName>
</protein>
<evidence type="ECO:0000259" key="6">
    <source>
        <dbReference type="Pfam" id="PF02631"/>
    </source>
</evidence>
<dbReference type="EMBL" id="CP068053">
    <property type="protein sequence ID" value="QQT02286.1"/>
    <property type="molecule type" value="Genomic_DNA"/>
</dbReference>
<organism evidence="9 10">
    <name type="scientific">Peribacillus psychrosaccharolyticus</name>
    <name type="common">Bacillus psychrosaccharolyticus</name>
    <dbReference type="NCBI Taxonomy" id="1407"/>
    <lineage>
        <taxon>Bacteria</taxon>
        <taxon>Bacillati</taxon>
        <taxon>Bacillota</taxon>
        <taxon>Bacilli</taxon>
        <taxon>Bacillales</taxon>
        <taxon>Bacillaceae</taxon>
        <taxon>Peribacillus</taxon>
    </lineage>
</organism>
<dbReference type="Proteomes" id="UP000595254">
    <property type="component" value="Chromosome"/>
</dbReference>
<reference evidence="9 10" key="1">
    <citation type="submission" date="2021-01" db="EMBL/GenBank/DDBJ databases">
        <title>FDA dAtabase for Regulatory Grade micrObial Sequences (FDA-ARGOS): Supporting development and validation of Infectious Disease Dx tests.</title>
        <authorList>
            <person name="Nelson B."/>
            <person name="Plummer A."/>
            <person name="Tallon L."/>
            <person name="Sadzewicz L."/>
            <person name="Zhao X."/>
            <person name="Boylan J."/>
            <person name="Ott S."/>
            <person name="Bowen H."/>
            <person name="Vavikolanu K."/>
            <person name="Mehta A."/>
            <person name="Aluvathingal J."/>
            <person name="Nadendla S."/>
            <person name="Myers T."/>
            <person name="Yan Y."/>
            <person name="Sichtig H."/>
        </authorList>
    </citation>
    <scope>NUCLEOTIDE SEQUENCE [LARGE SCALE GENOMIC DNA]</scope>
    <source>
        <strain evidence="9 10">FDAARGOS_1161</strain>
    </source>
</reference>
<dbReference type="InterPro" id="IPR053924">
    <property type="entry name" value="RecX_HTH_2nd"/>
</dbReference>
<feature type="domain" description="RecX second three-helical" evidence="6">
    <location>
        <begin position="108"/>
        <end position="148"/>
    </location>
</feature>
<evidence type="ECO:0000256" key="1">
    <source>
        <dbReference type="ARBA" id="ARBA00004496"/>
    </source>
</evidence>
<dbReference type="InterPro" id="IPR053925">
    <property type="entry name" value="RecX_HTH_3rd"/>
</dbReference>
<evidence type="ECO:0000313" key="10">
    <source>
        <dbReference type="Proteomes" id="UP000595254"/>
    </source>
</evidence>